<name>A0A0A9BUS5_ARUDO</name>
<evidence type="ECO:0000313" key="1">
    <source>
        <dbReference type="EMBL" id="JAD67046.1"/>
    </source>
</evidence>
<reference evidence="1" key="2">
    <citation type="journal article" date="2015" name="Data Brief">
        <title>Shoot transcriptome of the giant reed, Arundo donax.</title>
        <authorList>
            <person name="Barrero R.A."/>
            <person name="Guerrero F.D."/>
            <person name="Moolhuijzen P."/>
            <person name="Goolsby J.A."/>
            <person name="Tidwell J."/>
            <person name="Bellgard S.E."/>
            <person name="Bellgard M.I."/>
        </authorList>
    </citation>
    <scope>NUCLEOTIDE SEQUENCE</scope>
    <source>
        <tissue evidence="1">Shoot tissue taken approximately 20 cm above the soil surface</tissue>
    </source>
</reference>
<dbReference type="AlphaFoldDB" id="A0A0A9BUS5"/>
<accession>A0A0A9BUS5</accession>
<proteinExistence type="predicted"/>
<reference evidence="1" key="1">
    <citation type="submission" date="2014-09" db="EMBL/GenBank/DDBJ databases">
        <authorList>
            <person name="Magalhaes I.L.F."/>
            <person name="Oliveira U."/>
            <person name="Santos F.R."/>
            <person name="Vidigal T.H.D.A."/>
            <person name="Brescovit A.D."/>
            <person name="Santos A.J."/>
        </authorList>
    </citation>
    <scope>NUCLEOTIDE SEQUENCE</scope>
    <source>
        <tissue evidence="1">Shoot tissue taken approximately 20 cm above the soil surface</tissue>
    </source>
</reference>
<dbReference type="EMBL" id="GBRH01230849">
    <property type="protein sequence ID" value="JAD67046.1"/>
    <property type="molecule type" value="Transcribed_RNA"/>
</dbReference>
<organism evidence="1">
    <name type="scientific">Arundo donax</name>
    <name type="common">Giant reed</name>
    <name type="synonym">Donax arundinaceus</name>
    <dbReference type="NCBI Taxonomy" id="35708"/>
    <lineage>
        <taxon>Eukaryota</taxon>
        <taxon>Viridiplantae</taxon>
        <taxon>Streptophyta</taxon>
        <taxon>Embryophyta</taxon>
        <taxon>Tracheophyta</taxon>
        <taxon>Spermatophyta</taxon>
        <taxon>Magnoliopsida</taxon>
        <taxon>Liliopsida</taxon>
        <taxon>Poales</taxon>
        <taxon>Poaceae</taxon>
        <taxon>PACMAD clade</taxon>
        <taxon>Arundinoideae</taxon>
        <taxon>Arundineae</taxon>
        <taxon>Arundo</taxon>
    </lineage>
</organism>
<protein>
    <submittedName>
        <fullName evidence="1">Uncharacterized protein</fullName>
    </submittedName>
</protein>
<sequence length="86" mass="9551">MPSFDLQVSSLHLLHDVVAYPTSCSHFSAFAESVQCMWTGAYCLHSTTVKSFYFAEHGTALLASNRVSSLASFDRSFLLNFSMLYA</sequence>